<evidence type="ECO:0000313" key="6">
    <source>
        <dbReference type="EMBL" id="QRV33619.1"/>
    </source>
</evidence>
<evidence type="ECO:0000313" key="8">
    <source>
        <dbReference type="Proteomes" id="UP000598054"/>
    </source>
</evidence>
<dbReference type="InterPro" id="IPR020476">
    <property type="entry name" value="Nudix_hydrolase"/>
</dbReference>
<dbReference type="InterPro" id="IPR015797">
    <property type="entry name" value="NUDIX_hydrolase-like_dom_sf"/>
</dbReference>
<proteinExistence type="predicted"/>
<evidence type="ECO:0000259" key="5">
    <source>
        <dbReference type="PROSITE" id="PS51462"/>
    </source>
</evidence>
<dbReference type="Gene3D" id="3.90.79.10">
    <property type="entry name" value="Nucleoside Triphosphate Pyrophosphohydrolase"/>
    <property type="match status" value="1"/>
</dbReference>
<feature type="domain" description="Nudix hydrolase" evidence="5">
    <location>
        <begin position="79"/>
        <end position="213"/>
    </location>
</feature>
<evidence type="ECO:0000256" key="2">
    <source>
        <dbReference type="ARBA" id="ARBA00022801"/>
    </source>
</evidence>
<dbReference type="Proteomes" id="UP000598054">
    <property type="component" value="Chromosome"/>
</dbReference>
<dbReference type="Pfam" id="PF00293">
    <property type="entry name" value="NUDIX"/>
    <property type="match status" value="1"/>
</dbReference>
<keyword evidence="2 6" id="KW-0378">Hydrolase</keyword>
<dbReference type="EMBL" id="CP070245">
    <property type="protein sequence ID" value="QRV33619.1"/>
    <property type="molecule type" value="Genomic_DNA"/>
</dbReference>
<gene>
    <name evidence="7" type="ORF">I6J41_28210</name>
    <name evidence="6" type="ORF">I6J42_05805</name>
</gene>
<feature type="compositionally biased region" description="Basic and acidic residues" evidence="4">
    <location>
        <begin position="21"/>
        <end position="35"/>
    </location>
</feature>
<feature type="region of interest" description="Disordered" evidence="4">
    <location>
        <begin position="1"/>
        <end position="48"/>
    </location>
</feature>
<dbReference type="Proteomes" id="UP000623926">
    <property type="component" value="Chromosome"/>
</dbReference>
<dbReference type="SUPFAM" id="SSF55811">
    <property type="entry name" value="Nudix"/>
    <property type="match status" value="1"/>
</dbReference>
<reference evidence="8 9" key="1">
    <citation type="submission" date="2021-02" db="EMBL/GenBank/DDBJ databases">
        <title>FDA dAtabase for Regulatory Grade micrObial Sequences (FDA-ARGOS): Supporting development and validation of Infectious Disease Dx tests.</title>
        <authorList>
            <person name="Sproer C."/>
            <person name="Gronow S."/>
            <person name="Severitt S."/>
            <person name="Schroder I."/>
            <person name="Tallon L."/>
            <person name="Sadzewicz L."/>
            <person name="Zhao X."/>
            <person name="Boylan J."/>
            <person name="Ott S."/>
            <person name="Bowen H."/>
            <person name="Vavikolanu K."/>
            <person name="Mehta A."/>
            <person name="Aluvathingal J."/>
            <person name="Nadendla S."/>
            <person name="Lowell S."/>
            <person name="Myers T."/>
            <person name="Yan Y."/>
            <person name="Sichtig H."/>
        </authorList>
    </citation>
    <scope>NUCLEOTIDE SEQUENCE [LARGE SCALE GENOMIC DNA]</scope>
    <source>
        <strain evidence="7 8">FDAARGOS_1211</strain>
        <strain evidence="6 9">FDAARGOS_1212</strain>
    </source>
</reference>
<feature type="compositionally biased region" description="Basic and acidic residues" evidence="4">
    <location>
        <begin position="1"/>
        <end position="11"/>
    </location>
</feature>
<keyword evidence="3" id="KW-0460">Magnesium</keyword>
<evidence type="ECO:0000256" key="1">
    <source>
        <dbReference type="ARBA" id="ARBA00001946"/>
    </source>
</evidence>
<accession>A0ABD7CX74</accession>
<evidence type="ECO:0000256" key="3">
    <source>
        <dbReference type="ARBA" id="ARBA00022842"/>
    </source>
</evidence>
<evidence type="ECO:0000313" key="7">
    <source>
        <dbReference type="EMBL" id="QRV44187.1"/>
    </source>
</evidence>
<dbReference type="PRINTS" id="PR00502">
    <property type="entry name" value="NUDIXFAMILY"/>
</dbReference>
<dbReference type="InterPro" id="IPR000086">
    <property type="entry name" value="NUDIX_hydrolase_dom"/>
</dbReference>
<dbReference type="PROSITE" id="PS51462">
    <property type="entry name" value="NUDIX"/>
    <property type="match status" value="1"/>
</dbReference>
<organism evidence="6 9">
    <name type="scientific">Streptomyces californicus</name>
    <dbReference type="NCBI Taxonomy" id="67351"/>
    <lineage>
        <taxon>Bacteria</taxon>
        <taxon>Bacillati</taxon>
        <taxon>Actinomycetota</taxon>
        <taxon>Actinomycetes</taxon>
        <taxon>Kitasatosporales</taxon>
        <taxon>Streptomycetaceae</taxon>
        <taxon>Streptomyces</taxon>
    </lineage>
</organism>
<dbReference type="GO" id="GO:0016787">
    <property type="term" value="F:hydrolase activity"/>
    <property type="evidence" value="ECO:0007669"/>
    <property type="project" value="UniProtKB-KW"/>
</dbReference>
<name>A0ABD7CX74_9ACTN</name>
<dbReference type="PANTHER" id="PTHR43046:SF12">
    <property type="entry name" value="GDP-MANNOSE MANNOSYL HYDROLASE"/>
    <property type="match status" value="1"/>
</dbReference>
<sequence length="230" mass="25064">MAVVRPREPAGQHHAVHPASHRSDPREPPLLRHGVDPVTGTPTNPLARTEPSVSMMRMARLADAAPGPPPAPHYAETVPKFTAWACVFLTDQDGRAVQLHATYSPSHPWQFPGGTMDDGEEPLQTALRECHEETGLMVKGPLRLLASVFTPPGGSWPYGTVGWVFDGGFLTPEEIRSITLDAEEHDDVRVLAVEDWQGLMPAQDFARLEAVMSARATGTAQQITWGWGDV</sequence>
<dbReference type="PANTHER" id="PTHR43046">
    <property type="entry name" value="GDP-MANNOSE MANNOSYL HYDROLASE"/>
    <property type="match status" value="1"/>
</dbReference>
<evidence type="ECO:0000256" key="4">
    <source>
        <dbReference type="SAM" id="MobiDB-lite"/>
    </source>
</evidence>
<protein>
    <submittedName>
        <fullName evidence="6">NUDIX hydrolase</fullName>
    </submittedName>
</protein>
<comment type="cofactor">
    <cofactor evidence="1">
        <name>Mg(2+)</name>
        <dbReference type="ChEBI" id="CHEBI:18420"/>
    </cofactor>
</comment>
<dbReference type="AlphaFoldDB" id="A0ABD7CX74"/>
<keyword evidence="8" id="KW-1185">Reference proteome</keyword>
<dbReference type="EMBL" id="CP070249">
    <property type="protein sequence ID" value="QRV44187.1"/>
    <property type="molecule type" value="Genomic_DNA"/>
</dbReference>
<evidence type="ECO:0000313" key="9">
    <source>
        <dbReference type="Proteomes" id="UP000623926"/>
    </source>
</evidence>